<evidence type="ECO:0000313" key="3">
    <source>
        <dbReference type="EMBL" id="OLQ06794.1"/>
    </source>
</evidence>
<evidence type="ECO:0000256" key="1">
    <source>
        <dbReference type="SAM" id="Phobius"/>
    </source>
</evidence>
<dbReference type="EMBL" id="LSRX01000152">
    <property type="protein sequence ID" value="OLQ06794.1"/>
    <property type="molecule type" value="Genomic_DNA"/>
</dbReference>
<proteinExistence type="predicted"/>
<feature type="transmembrane region" description="Helical" evidence="1">
    <location>
        <begin position="248"/>
        <end position="273"/>
    </location>
</feature>
<feature type="transmembrane region" description="Helical" evidence="1">
    <location>
        <begin position="146"/>
        <end position="168"/>
    </location>
</feature>
<feature type="signal peptide" evidence="2">
    <location>
        <begin position="1"/>
        <end position="20"/>
    </location>
</feature>
<reference evidence="3 4" key="1">
    <citation type="submission" date="2016-02" db="EMBL/GenBank/DDBJ databases">
        <title>Genome analysis of coral dinoflagellate symbionts highlights evolutionary adaptations to a symbiotic lifestyle.</title>
        <authorList>
            <person name="Aranda M."/>
            <person name="Li Y."/>
            <person name="Liew Y.J."/>
            <person name="Baumgarten S."/>
            <person name="Simakov O."/>
            <person name="Wilson M."/>
            <person name="Piel J."/>
            <person name="Ashoor H."/>
            <person name="Bougouffa S."/>
            <person name="Bajic V.B."/>
            <person name="Ryu T."/>
            <person name="Ravasi T."/>
            <person name="Bayer T."/>
            <person name="Micklem G."/>
            <person name="Kim H."/>
            <person name="Bhak J."/>
            <person name="Lajeunesse T.C."/>
            <person name="Voolstra C.R."/>
        </authorList>
    </citation>
    <scope>NUCLEOTIDE SEQUENCE [LARGE SCALE GENOMIC DNA]</scope>
    <source>
        <strain evidence="3 4">CCMP2467</strain>
    </source>
</reference>
<keyword evidence="4" id="KW-1185">Reference proteome</keyword>
<keyword evidence="1" id="KW-0472">Membrane</keyword>
<dbReference type="AlphaFoldDB" id="A0A1Q9EH67"/>
<feature type="transmembrane region" description="Helical" evidence="1">
    <location>
        <begin position="180"/>
        <end position="203"/>
    </location>
</feature>
<evidence type="ECO:0000313" key="4">
    <source>
        <dbReference type="Proteomes" id="UP000186817"/>
    </source>
</evidence>
<name>A0A1Q9EH67_SYMMI</name>
<feature type="transmembrane region" description="Helical" evidence="1">
    <location>
        <begin position="34"/>
        <end position="57"/>
    </location>
</feature>
<protein>
    <recommendedName>
        <fullName evidence="5">Solute carrier family 40 protein</fullName>
    </recommendedName>
</protein>
<dbReference type="PROSITE" id="PS51257">
    <property type="entry name" value="PROKAR_LIPOPROTEIN"/>
    <property type="match status" value="1"/>
</dbReference>
<feature type="chain" id="PRO_5012322146" description="Solute carrier family 40 protein" evidence="2">
    <location>
        <begin position="21"/>
        <end position="428"/>
    </location>
</feature>
<comment type="caution">
    <text evidence="3">The sequence shown here is derived from an EMBL/GenBank/DDBJ whole genome shotgun (WGS) entry which is preliminary data.</text>
</comment>
<keyword evidence="1" id="KW-1133">Transmembrane helix</keyword>
<feature type="transmembrane region" description="Helical" evidence="1">
    <location>
        <begin position="69"/>
        <end position="89"/>
    </location>
</feature>
<dbReference type="OrthoDB" id="423617at2759"/>
<organism evidence="3 4">
    <name type="scientific">Symbiodinium microadriaticum</name>
    <name type="common">Dinoflagellate</name>
    <name type="synonym">Zooxanthella microadriatica</name>
    <dbReference type="NCBI Taxonomy" id="2951"/>
    <lineage>
        <taxon>Eukaryota</taxon>
        <taxon>Sar</taxon>
        <taxon>Alveolata</taxon>
        <taxon>Dinophyceae</taxon>
        <taxon>Suessiales</taxon>
        <taxon>Symbiodiniaceae</taxon>
        <taxon>Symbiodinium</taxon>
    </lineage>
</organism>
<evidence type="ECO:0000256" key="2">
    <source>
        <dbReference type="SAM" id="SignalP"/>
    </source>
</evidence>
<keyword evidence="2" id="KW-0732">Signal</keyword>
<keyword evidence="1" id="KW-0812">Transmembrane</keyword>
<dbReference type="Proteomes" id="UP000186817">
    <property type="component" value="Unassembled WGS sequence"/>
</dbReference>
<evidence type="ECO:0008006" key="5">
    <source>
        <dbReference type="Google" id="ProtNLM"/>
    </source>
</evidence>
<gene>
    <name evidence="3" type="ORF">AK812_SmicGene9860</name>
</gene>
<feature type="transmembrane region" description="Helical" evidence="1">
    <location>
        <begin position="224"/>
        <end position="242"/>
    </location>
</feature>
<accession>A0A1Q9EH67</accession>
<sequence length="428" mass="45671">MIRIDMRLSASLCLLVSAAACSDSGDGSCRNETIFAVLSVLGVCASCSCCVLWASWLCGLWEQARKPTLMMSLVPFLMTAFCALAPPLVRDDPGRCFAATLPESTQLYGLEMVLMLSAQMGVSWAGLGVSLVWLSQIPAKTTLGILAVKYSMLTALLNMMGLLGWTLGGCMTAGVDIFDINAAVFALSFTGSFVTNIILQKIVIVRTETHSDKEAAGRMRCTIYGEYIGGALLCLGALLHGVTRGQGIVPGGLLFSFVYILGSLHLLVFDGIFSWHAYVALRQTLQQAQSALPAKACGEGRTGTAVAVAKNNLRLVLLAVLGTSLHYCTVLALAAWFCVSPQSFLRFKFFHVLFPVWCLDSIFNDLCAVYIGCGPTEEALELVSHVAEATVVGRPTEDASIPGQVVVAGHCQDKPLTNERLLASHGLG</sequence>
<feature type="transmembrane region" description="Helical" evidence="1">
    <location>
        <begin position="315"/>
        <end position="337"/>
    </location>
</feature>